<dbReference type="InterPro" id="IPR009057">
    <property type="entry name" value="Homeodomain-like_sf"/>
</dbReference>
<evidence type="ECO:0000256" key="2">
    <source>
        <dbReference type="ARBA" id="ARBA00023125"/>
    </source>
</evidence>
<dbReference type="Proteomes" id="UP001449657">
    <property type="component" value="Chromosome"/>
</dbReference>
<dbReference type="PANTHER" id="PTHR43280">
    <property type="entry name" value="ARAC-FAMILY TRANSCRIPTIONAL REGULATOR"/>
    <property type="match status" value="1"/>
</dbReference>
<dbReference type="InterPro" id="IPR020449">
    <property type="entry name" value="Tscrpt_reg_AraC-type_HTH"/>
</dbReference>
<dbReference type="PROSITE" id="PS01124">
    <property type="entry name" value="HTH_ARAC_FAMILY_2"/>
    <property type="match status" value="1"/>
</dbReference>
<dbReference type="EMBL" id="CP150096">
    <property type="protein sequence ID" value="WZN44073.1"/>
    <property type="molecule type" value="Genomic_DNA"/>
</dbReference>
<reference evidence="5 6" key="1">
    <citation type="submission" date="2024-03" db="EMBL/GenBank/DDBJ databases">
        <title>Chitinophaga caseinilytica sp. nov., a casein hydrolysing bacterium isolated from forest soil.</title>
        <authorList>
            <person name="Lee D.S."/>
            <person name="Han D.M."/>
            <person name="Baek J.H."/>
            <person name="Choi D.G."/>
            <person name="Jeon J.H."/>
            <person name="Jeon C.O."/>
        </authorList>
    </citation>
    <scope>NUCLEOTIDE SEQUENCE [LARGE SCALE GENOMIC DNA]</scope>
    <source>
        <strain evidence="5 6">KACC 19118</strain>
    </source>
</reference>
<dbReference type="PRINTS" id="PR00032">
    <property type="entry name" value="HTHARAC"/>
</dbReference>
<sequence>MPDPSFLAHPAETLAKLKIESQPGKRTVLMTEHTLIFVQRGVKLLHFPDETVRVSPGEVFLLRKGIYVMAEYIGESAGFEAIMLFLPLKLLQSMSMHGSPLQHRHSRPYLVFPATPLLKGFTESFRQYFGQPPAQLEQLMHLKQQEALLLLLSGPQRGIVQSFIRSAIDSEPATMDHILSQYLLQPVTIEELASLCNCSLAKFKRDFRQRYQCSPRTWINDQRLAHAHLLLQNTDLQVAAIAMDCGYENTSWFIRLYKEKYGHTPSEGRAKRVTG</sequence>
<dbReference type="InterPro" id="IPR054015">
    <property type="entry name" value="ExsA-like_N"/>
</dbReference>
<evidence type="ECO:0000259" key="4">
    <source>
        <dbReference type="PROSITE" id="PS01124"/>
    </source>
</evidence>
<keyword evidence="2" id="KW-0238">DNA-binding</keyword>
<evidence type="ECO:0000313" key="5">
    <source>
        <dbReference type="EMBL" id="WZN44073.1"/>
    </source>
</evidence>
<dbReference type="InterPro" id="IPR018060">
    <property type="entry name" value="HTH_AraC"/>
</dbReference>
<dbReference type="InterPro" id="IPR018062">
    <property type="entry name" value="HTH_AraC-typ_CS"/>
</dbReference>
<keyword evidence="1" id="KW-0805">Transcription regulation</keyword>
<dbReference type="Pfam" id="PF12833">
    <property type="entry name" value="HTH_18"/>
    <property type="match status" value="1"/>
</dbReference>
<dbReference type="RefSeq" id="WP_341838867.1">
    <property type="nucleotide sequence ID" value="NZ_CP150096.1"/>
</dbReference>
<dbReference type="PANTHER" id="PTHR43280:SF2">
    <property type="entry name" value="HTH-TYPE TRANSCRIPTIONAL REGULATOR EXSA"/>
    <property type="match status" value="1"/>
</dbReference>
<protein>
    <submittedName>
        <fullName evidence="5">AraC family transcriptional regulator</fullName>
    </submittedName>
</protein>
<feature type="domain" description="HTH araC/xylS-type" evidence="4">
    <location>
        <begin position="173"/>
        <end position="271"/>
    </location>
</feature>
<keyword evidence="6" id="KW-1185">Reference proteome</keyword>
<organism evidence="5 6">
    <name type="scientific">Chitinophaga caseinilytica</name>
    <dbReference type="NCBI Taxonomy" id="2267521"/>
    <lineage>
        <taxon>Bacteria</taxon>
        <taxon>Pseudomonadati</taxon>
        <taxon>Bacteroidota</taxon>
        <taxon>Chitinophagia</taxon>
        <taxon>Chitinophagales</taxon>
        <taxon>Chitinophagaceae</taxon>
        <taxon>Chitinophaga</taxon>
    </lineage>
</organism>
<dbReference type="Pfam" id="PF22200">
    <property type="entry name" value="ExsA_N"/>
    <property type="match status" value="1"/>
</dbReference>
<dbReference type="SMART" id="SM00342">
    <property type="entry name" value="HTH_ARAC"/>
    <property type="match status" value="1"/>
</dbReference>
<evidence type="ECO:0000256" key="1">
    <source>
        <dbReference type="ARBA" id="ARBA00023015"/>
    </source>
</evidence>
<evidence type="ECO:0000256" key="3">
    <source>
        <dbReference type="ARBA" id="ARBA00023163"/>
    </source>
</evidence>
<accession>A0ABZ2YXP1</accession>
<dbReference type="PROSITE" id="PS00041">
    <property type="entry name" value="HTH_ARAC_FAMILY_1"/>
    <property type="match status" value="1"/>
</dbReference>
<proteinExistence type="predicted"/>
<dbReference type="SUPFAM" id="SSF46689">
    <property type="entry name" value="Homeodomain-like"/>
    <property type="match status" value="2"/>
</dbReference>
<evidence type="ECO:0000313" key="6">
    <source>
        <dbReference type="Proteomes" id="UP001449657"/>
    </source>
</evidence>
<name>A0ABZ2YXP1_9BACT</name>
<gene>
    <name evidence="5" type="ORF">WJU22_14315</name>
</gene>
<dbReference type="Gene3D" id="1.10.10.60">
    <property type="entry name" value="Homeodomain-like"/>
    <property type="match status" value="1"/>
</dbReference>
<keyword evidence="3" id="KW-0804">Transcription</keyword>